<protein>
    <recommendedName>
        <fullName evidence="2">AB hydrolase-1 domain-containing protein</fullName>
    </recommendedName>
</protein>
<sequence>MVEVSFFEGFHEATIKTSGANIFLLYGGSGPPLLLLHGYPQNHVTWHKVAPELMKKYTLIIPDLRGYGRSEGPPPDPEHVNYSKRAMAHDMYEVMNQLGYDKYHVAGHDKGGRVAYTLALDHPEKVTRLSVLEVVPELDTMDLINYQSAHRLYHYFFLSQPLPFPETLISQAPQYFVRNTILSWAADPHAFFPYAMQVYEQEYTKYSVIQAGCEDYRAGITIDFQNEYMARQNNIQIQCPLLFLWGSKGLLNLKDPVSIWKKWAPLTKGAELDSGHFIMEENPSEVIRQFSAFF</sequence>
<geneLocation type="plasmid" evidence="3">
    <name>unnamed2</name>
</geneLocation>
<dbReference type="InterPro" id="IPR000639">
    <property type="entry name" value="Epox_hydrolase-like"/>
</dbReference>
<accession>A0A0F6Y0M6</accession>
<dbReference type="AlphaFoldDB" id="A0A0F6Y0M6"/>
<dbReference type="PRINTS" id="PR00111">
    <property type="entry name" value="ABHYDROLASE"/>
</dbReference>
<evidence type="ECO:0000313" key="3">
    <source>
        <dbReference type="EMBL" id="AKF95791.1"/>
    </source>
</evidence>
<dbReference type="InterPro" id="IPR029058">
    <property type="entry name" value="AB_hydrolase_fold"/>
</dbReference>
<dbReference type="GO" id="GO:0016787">
    <property type="term" value="F:hydrolase activity"/>
    <property type="evidence" value="ECO:0007669"/>
    <property type="project" value="UniProtKB-KW"/>
</dbReference>
<evidence type="ECO:0000256" key="1">
    <source>
        <dbReference type="ARBA" id="ARBA00022801"/>
    </source>
</evidence>
<name>A0A0F6Y0M6_BRELA</name>
<organism evidence="3">
    <name type="scientific">Brevibacillus laterosporus</name>
    <name type="common">Bacillus laterosporus</name>
    <dbReference type="NCBI Taxonomy" id="1465"/>
    <lineage>
        <taxon>Bacteria</taxon>
        <taxon>Bacillati</taxon>
        <taxon>Bacillota</taxon>
        <taxon>Bacilli</taxon>
        <taxon>Bacillales</taxon>
        <taxon>Paenibacillaceae</taxon>
        <taxon>Brevibacillus</taxon>
    </lineage>
</organism>
<reference evidence="3" key="1">
    <citation type="submission" date="2015-03" db="EMBL/GenBank/DDBJ databases">
        <title>MIGS Cultured Bacterial/Archaeal sample from Brevibacillus laterosporus.</title>
        <authorList>
            <person name="Zeng D."/>
            <person name="Zhu L."/>
            <person name="Dong G."/>
            <person name="Ye W."/>
            <person name="Ren D."/>
            <person name="Wu L."/>
            <person name="Xu J."/>
            <person name="Li G."/>
            <person name="Guo L."/>
        </authorList>
    </citation>
    <scope>NUCLEOTIDE SEQUENCE</scope>
    <source>
        <strain evidence="3">B9</strain>
        <plasmid evidence="3">unnamed2</plasmid>
    </source>
</reference>
<dbReference type="PANTHER" id="PTHR43329">
    <property type="entry name" value="EPOXIDE HYDROLASE"/>
    <property type="match status" value="1"/>
</dbReference>
<dbReference type="Gene3D" id="3.40.50.1820">
    <property type="entry name" value="alpha/beta hydrolase"/>
    <property type="match status" value="1"/>
</dbReference>
<proteinExistence type="predicted"/>
<keyword evidence="1" id="KW-0378">Hydrolase</keyword>
<keyword evidence="3" id="KW-0614">Plasmid</keyword>
<dbReference type="SUPFAM" id="SSF53474">
    <property type="entry name" value="alpha/beta-Hydrolases"/>
    <property type="match status" value="1"/>
</dbReference>
<gene>
    <name evidence="3" type="ORF">EX87_19440</name>
</gene>
<dbReference type="EMBL" id="CP011076">
    <property type="protein sequence ID" value="AKF95791.1"/>
    <property type="molecule type" value="Genomic_DNA"/>
</dbReference>
<feature type="domain" description="AB hydrolase-1" evidence="2">
    <location>
        <begin position="31"/>
        <end position="283"/>
    </location>
</feature>
<evidence type="ECO:0000259" key="2">
    <source>
        <dbReference type="Pfam" id="PF00561"/>
    </source>
</evidence>
<dbReference type="PRINTS" id="PR00412">
    <property type="entry name" value="EPOXHYDRLASE"/>
</dbReference>
<dbReference type="InterPro" id="IPR000073">
    <property type="entry name" value="AB_hydrolase_1"/>
</dbReference>
<dbReference type="Pfam" id="PF00561">
    <property type="entry name" value="Abhydrolase_1"/>
    <property type="match status" value="1"/>
</dbReference>